<evidence type="ECO:0000256" key="1">
    <source>
        <dbReference type="ARBA" id="ARBA00008874"/>
    </source>
</evidence>
<dbReference type="AlphaFoldDB" id="A0A1X2IGU8"/>
<name>A0A1X2IGU8_9FUNG</name>
<comment type="similarity">
    <text evidence="1">Belongs to the protein kinase superfamily. STE Ser/Thr protein kinase family. STE20 subfamily.</text>
</comment>
<evidence type="ECO:0000259" key="7">
    <source>
        <dbReference type="PROSITE" id="PS50011"/>
    </source>
</evidence>
<evidence type="ECO:0000256" key="5">
    <source>
        <dbReference type="RuleBase" id="RU000304"/>
    </source>
</evidence>
<evidence type="ECO:0000313" key="9">
    <source>
        <dbReference type="Proteomes" id="UP000193560"/>
    </source>
</evidence>
<keyword evidence="2 4" id="KW-0547">Nucleotide-binding</keyword>
<gene>
    <name evidence="8" type="ORF">BCR42DRAFT_414931</name>
</gene>
<feature type="region of interest" description="Disordered" evidence="6">
    <location>
        <begin position="73"/>
        <end position="92"/>
    </location>
</feature>
<feature type="compositionally biased region" description="Pro residues" evidence="6">
    <location>
        <begin position="78"/>
        <end position="92"/>
    </location>
</feature>
<dbReference type="GO" id="GO:0005524">
    <property type="term" value="F:ATP binding"/>
    <property type="evidence" value="ECO:0007669"/>
    <property type="project" value="UniProtKB-UniRule"/>
</dbReference>
<reference evidence="8 9" key="1">
    <citation type="submission" date="2016-07" db="EMBL/GenBank/DDBJ databases">
        <title>Pervasive Adenine N6-methylation of Active Genes in Fungi.</title>
        <authorList>
            <consortium name="DOE Joint Genome Institute"/>
            <person name="Mondo S.J."/>
            <person name="Dannebaum R.O."/>
            <person name="Kuo R.C."/>
            <person name="Labutti K."/>
            <person name="Haridas S."/>
            <person name="Kuo A."/>
            <person name="Salamov A."/>
            <person name="Ahrendt S.R."/>
            <person name="Lipzen A."/>
            <person name="Sullivan W."/>
            <person name="Andreopoulos W.B."/>
            <person name="Clum A."/>
            <person name="Lindquist E."/>
            <person name="Daum C."/>
            <person name="Ramamoorthy G.K."/>
            <person name="Gryganskyi A."/>
            <person name="Culley D."/>
            <person name="Magnuson J.K."/>
            <person name="James T.Y."/>
            <person name="O'Malley M.A."/>
            <person name="Stajich J.E."/>
            <person name="Spatafora J.W."/>
            <person name="Visel A."/>
            <person name="Grigoriev I.V."/>
        </authorList>
    </citation>
    <scope>NUCLEOTIDE SEQUENCE [LARGE SCALE GENOMIC DNA]</scope>
    <source>
        <strain evidence="8 9">NRRL 1336</strain>
    </source>
</reference>
<dbReference type="InterPro" id="IPR000719">
    <property type="entry name" value="Prot_kinase_dom"/>
</dbReference>
<keyword evidence="5" id="KW-0723">Serine/threonine-protein kinase</keyword>
<dbReference type="Gene3D" id="1.10.510.10">
    <property type="entry name" value="Transferase(Phosphotransferase) domain 1"/>
    <property type="match status" value="1"/>
</dbReference>
<feature type="domain" description="Protein kinase" evidence="7">
    <location>
        <begin position="144"/>
        <end position="391"/>
    </location>
</feature>
<dbReference type="Gene3D" id="3.30.200.20">
    <property type="entry name" value="Phosphorylase Kinase, domain 1"/>
    <property type="match status" value="1"/>
</dbReference>
<dbReference type="InterPro" id="IPR017441">
    <property type="entry name" value="Protein_kinase_ATP_BS"/>
</dbReference>
<feature type="region of interest" description="Disordered" evidence="6">
    <location>
        <begin position="1"/>
        <end position="62"/>
    </location>
</feature>
<organism evidence="8 9">
    <name type="scientific">Absidia repens</name>
    <dbReference type="NCBI Taxonomy" id="90262"/>
    <lineage>
        <taxon>Eukaryota</taxon>
        <taxon>Fungi</taxon>
        <taxon>Fungi incertae sedis</taxon>
        <taxon>Mucoromycota</taxon>
        <taxon>Mucoromycotina</taxon>
        <taxon>Mucoromycetes</taxon>
        <taxon>Mucorales</taxon>
        <taxon>Cunninghamellaceae</taxon>
        <taxon>Absidia</taxon>
    </lineage>
</organism>
<keyword evidence="8" id="KW-0808">Transferase</keyword>
<dbReference type="Pfam" id="PF00069">
    <property type="entry name" value="Pkinase"/>
    <property type="match status" value="1"/>
</dbReference>
<evidence type="ECO:0000256" key="2">
    <source>
        <dbReference type="ARBA" id="ARBA00022741"/>
    </source>
</evidence>
<keyword evidence="9" id="KW-1185">Reference proteome</keyword>
<keyword evidence="8" id="KW-0418">Kinase</keyword>
<dbReference type="PANTHER" id="PTHR45832">
    <property type="entry name" value="SERINE/THREONINE-PROTEIN KINASE SAMKA-RELATED-RELATED"/>
    <property type="match status" value="1"/>
</dbReference>
<evidence type="ECO:0000256" key="3">
    <source>
        <dbReference type="ARBA" id="ARBA00022840"/>
    </source>
</evidence>
<feature type="compositionally biased region" description="Polar residues" evidence="6">
    <location>
        <begin position="1"/>
        <end position="15"/>
    </location>
</feature>
<dbReference type="SMART" id="SM00220">
    <property type="entry name" value="S_TKc"/>
    <property type="match status" value="1"/>
</dbReference>
<dbReference type="PANTHER" id="PTHR45832:SF22">
    <property type="entry name" value="SERINE_THREONINE-PROTEIN KINASE SAMKA-RELATED"/>
    <property type="match status" value="1"/>
</dbReference>
<accession>A0A1X2IGU8</accession>
<dbReference type="EMBL" id="MCGE01000011">
    <property type="protein sequence ID" value="ORZ16384.1"/>
    <property type="molecule type" value="Genomic_DNA"/>
</dbReference>
<dbReference type="SUPFAM" id="SSF56112">
    <property type="entry name" value="Protein kinase-like (PK-like)"/>
    <property type="match status" value="1"/>
</dbReference>
<keyword evidence="3 4" id="KW-0067">ATP-binding</keyword>
<evidence type="ECO:0000256" key="4">
    <source>
        <dbReference type="PROSITE-ProRule" id="PRU10141"/>
    </source>
</evidence>
<dbReference type="Proteomes" id="UP000193560">
    <property type="component" value="Unassembled WGS sequence"/>
</dbReference>
<feature type="compositionally biased region" description="Low complexity" evidence="6">
    <location>
        <begin position="16"/>
        <end position="30"/>
    </location>
</feature>
<dbReference type="GO" id="GO:0004674">
    <property type="term" value="F:protein serine/threonine kinase activity"/>
    <property type="evidence" value="ECO:0007669"/>
    <property type="project" value="UniProtKB-KW"/>
</dbReference>
<protein>
    <submittedName>
        <fullName evidence="8">Kinase-like domain-containing protein</fullName>
    </submittedName>
</protein>
<evidence type="ECO:0000256" key="6">
    <source>
        <dbReference type="SAM" id="MobiDB-lite"/>
    </source>
</evidence>
<dbReference type="PROSITE" id="PS00107">
    <property type="entry name" value="PROTEIN_KINASE_ATP"/>
    <property type="match status" value="1"/>
</dbReference>
<sequence>MHQQTETNLNKSCSETTAVPKSTSTTTTIAVKRRSLGSLKSINNNKQHTTPTDKPAVWRSPGHCEIPDILGKAYLQPSQPPPKHVAKKQPPPAITRPPWYPACCSNWSPSPPPPVVKADECLFEKRLRKAIPKIVLVSSPKSRLIGSKEIGTGVNGAVVQVTIRGSSNRLALKRCKLDHDREYRSAIVRELRIMATGHNNLIKLKEAAVYRNEVWIFMDLMQCSVFAVLCCRGLPEEYAVFIARETLNALAYLHTKGFIHRDVKCENLLISHSGEIKLADFGLATSTKHVNQDRLGTAKWMAPEVIEEQSYDEKVDLWSLGITLIEMMDRVPPHYSIKQDEQVFQKILDDPSPTFTYSYPTIYCTGLVAWLLEENPENRPTAKDVMTELDLHVEQGLLKTANAQTLSSFVNKALI</sequence>
<dbReference type="InterPro" id="IPR051931">
    <property type="entry name" value="PAK3-like"/>
</dbReference>
<dbReference type="OrthoDB" id="2914378at2759"/>
<dbReference type="InterPro" id="IPR008271">
    <property type="entry name" value="Ser/Thr_kinase_AS"/>
</dbReference>
<comment type="caution">
    <text evidence="8">The sequence shown here is derived from an EMBL/GenBank/DDBJ whole genome shotgun (WGS) entry which is preliminary data.</text>
</comment>
<feature type="compositionally biased region" description="Polar residues" evidence="6">
    <location>
        <begin position="38"/>
        <end position="52"/>
    </location>
</feature>
<feature type="binding site" evidence="4">
    <location>
        <position position="173"/>
    </location>
    <ligand>
        <name>ATP</name>
        <dbReference type="ChEBI" id="CHEBI:30616"/>
    </ligand>
</feature>
<dbReference type="PROSITE" id="PS00108">
    <property type="entry name" value="PROTEIN_KINASE_ST"/>
    <property type="match status" value="1"/>
</dbReference>
<proteinExistence type="inferred from homology"/>
<evidence type="ECO:0000313" key="8">
    <source>
        <dbReference type="EMBL" id="ORZ16384.1"/>
    </source>
</evidence>
<dbReference type="InterPro" id="IPR011009">
    <property type="entry name" value="Kinase-like_dom_sf"/>
</dbReference>
<dbReference type="PROSITE" id="PS50011">
    <property type="entry name" value="PROTEIN_KINASE_DOM"/>
    <property type="match status" value="1"/>
</dbReference>
<dbReference type="STRING" id="90262.A0A1X2IGU8"/>